<dbReference type="Gene3D" id="3.30.420.260">
    <property type="match status" value="1"/>
</dbReference>
<dbReference type="Gene3D" id="3.30.420.250">
    <property type="match status" value="1"/>
</dbReference>
<dbReference type="InterPro" id="IPR024213">
    <property type="entry name" value="DUF3822"/>
</dbReference>
<dbReference type="RefSeq" id="WP_346757500.1">
    <property type="nucleotide sequence ID" value="NZ_JAUJEB010000001.1"/>
</dbReference>
<proteinExistence type="predicted"/>
<reference evidence="1" key="1">
    <citation type="submission" date="2023-06" db="EMBL/GenBank/DDBJ databases">
        <title>Genomic of Agaribacillus aureum.</title>
        <authorList>
            <person name="Wang G."/>
        </authorList>
    </citation>
    <scope>NUCLEOTIDE SEQUENCE</scope>
    <source>
        <strain evidence="1">BMA12</strain>
    </source>
</reference>
<protein>
    <submittedName>
        <fullName evidence="1">DUF3822 family protein</fullName>
    </submittedName>
</protein>
<evidence type="ECO:0000313" key="2">
    <source>
        <dbReference type="Proteomes" id="UP001172083"/>
    </source>
</evidence>
<accession>A0ABT8L564</accession>
<dbReference type="Proteomes" id="UP001172083">
    <property type="component" value="Unassembled WGS sequence"/>
</dbReference>
<evidence type="ECO:0000313" key="1">
    <source>
        <dbReference type="EMBL" id="MDN5212177.1"/>
    </source>
</evidence>
<keyword evidence="2" id="KW-1185">Reference proteome</keyword>
<comment type="caution">
    <text evidence="1">The sequence shown here is derived from an EMBL/GenBank/DDBJ whole genome shotgun (WGS) entry which is preliminary data.</text>
</comment>
<dbReference type="CDD" id="cd24013">
    <property type="entry name" value="ASKHA_ATPase_BT3980-like"/>
    <property type="match status" value="1"/>
</dbReference>
<name>A0ABT8L564_9BACT</name>
<gene>
    <name evidence="1" type="ORF">QQ020_08950</name>
</gene>
<dbReference type="EMBL" id="JAUJEB010000001">
    <property type="protein sequence ID" value="MDN5212177.1"/>
    <property type="molecule type" value="Genomic_DNA"/>
</dbReference>
<sequence>MENTTANYRQVKKIKDDKFDVESLDRYNLSIQLADNDFQMCISDSKTSNCLLLEDYILNDTRSVDILISTLSQLFENHHLLHAGFWNSVKFSIKNTKFTLVPSGLFDKDKLEDYLKLSCETDPNEEKIHYYKHIKTEAVSVFSANRKFTDWLFSLYPNSTVHVIHQGNALIEGVLNYDDYNEDRSMYIFTDRSHVSIIITKNRQLEFYNKFSYNTSSEYFRYIANAFQLYEMDQNSAKVIVWGNINKDSALFKELYKYFKHVSFGSKPNFLNYNYMFDEADDHQYFDLYNTFLCE</sequence>
<organism evidence="1 2">
    <name type="scientific">Agaribacillus aureus</name>
    <dbReference type="NCBI Taxonomy" id="3051825"/>
    <lineage>
        <taxon>Bacteria</taxon>
        <taxon>Pseudomonadati</taxon>
        <taxon>Bacteroidota</taxon>
        <taxon>Cytophagia</taxon>
        <taxon>Cytophagales</taxon>
        <taxon>Splendidivirgaceae</taxon>
        <taxon>Agaribacillus</taxon>
    </lineage>
</organism>
<dbReference type="Pfam" id="PF12864">
    <property type="entry name" value="DUF3822"/>
    <property type="match status" value="1"/>
</dbReference>